<dbReference type="RefSeq" id="WP_077589162.1">
    <property type="nucleotide sequence ID" value="NZ_CP019640.1"/>
</dbReference>
<proteinExistence type="predicted"/>
<protein>
    <submittedName>
        <fullName evidence="1">Uncharacterized protein</fullName>
    </submittedName>
</protein>
<evidence type="ECO:0000313" key="1">
    <source>
        <dbReference type="EMBL" id="AQQ53273.1"/>
    </source>
</evidence>
<name>A0A1Q2KYP6_9BACL</name>
<dbReference type="KEGG" id="pmar:B0X71_09400"/>
<sequence>MLVAGSYFLFWNHTSVPETSDVSATIQSFSTEPMEIMAIEEVEEDWVAFFKDDKRMYVGLLKRNLIGQWRLADGLGNEGPIGEVLLKKDNQANGISWGVSGLSKGDERLYSFYYGSISNPEVDEVLLSVGGRKAEAVQFIEGEKDRFFFLRETEKPVPYEFTAIADGEIIDTES</sequence>
<dbReference type="Proteomes" id="UP000188184">
    <property type="component" value="Chromosome"/>
</dbReference>
<dbReference type="AlphaFoldDB" id="A0A1Q2KYP6"/>
<dbReference type="EMBL" id="CP019640">
    <property type="protein sequence ID" value="AQQ53273.1"/>
    <property type="molecule type" value="Genomic_DNA"/>
</dbReference>
<gene>
    <name evidence="1" type="ORF">B0X71_09400</name>
</gene>
<organism evidence="1 2">
    <name type="scientific">Planococcus lenghuensis</name>
    <dbReference type="NCBI Taxonomy" id="2213202"/>
    <lineage>
        <taxon>Bacteria</taxon>
        <taxon>Bacillati</taxon>
        <taxon>Bacillota</taxon>
        <taxon>Bacilli</taxon>
        <taxon>Bacillales</taxon>
        <taxon>Caryophanaceae</taxon>
        <taxon>Planococcus</taxon>
    </lineage>
</organism>
<dbReference type="OrthoDB" id="2870044at2"/>
<evidence type="ECO:0000313" key="2">
    <source>
        <dbReference type="Proteomes" id="UP000188184"/>
    </source>
</evidence>
<accession>A0A1Q2KYP6</accession>
<keyword evidence="2" id="KW-1185">Reference proteome</keyword>
<reference evidence="1 2" key="1">
    <citation type="submission" date="2017-02" db="EMBL/GenBank/DDBJ databases">
        <title>The complete genomic sequence of a novel cold adapted crude oil-degrading bacterium Planococcus qaidamina Y42.</title>
        <authorList>
            <person name="Yang R."/>
        </authorList>
    </citation>
    <scope>NUCLEOTIDE SEQUENCE [LARGE SCALE GENOMIC DNA]</scope>
    <source>
        <strain evidence="1 2">Y42</strain>
    </source>
</reference>